<dbReference type="GO" id="GO:0022857">
    <property type="term" value="F:transmembrane transporter activity"/>
    <property type="evidence" value="ECO:0007669"/>
    <property type="project" value="InterPro"/>
</dbReference>
<dbReference type="Proteomes" id="UP001286313">
    <property type="component" value="Unassembled WGS sequence"/>
</dbReference>
<dbReference type="InterPro" id="IPR036259">
    <property type="entry name" value="MFS_trans_sf"/>
</dbReference>
<dbReference type="Gene3D" id="1.20.1250.20">
    <property type="entry name" value="MFS general substrate transporter like domains"/>
    <property type="match status" value="1"/>
</dbReference>
<comment type="subcellular location">
    <subcellularLocation>
        <location evidence="1">Membrane</location>
        <topology evidence="1">Multi-pass membrane protein</topology>
    </subcellularLocation>
</comment>
<feature type="transmembrane region" description="Helical" evidence="5">
    <location>
        <begin position="6"/>
        <end position="23"/>
    </location>
</feature>
<keyword evidence="7" id="KW-1185">Reference proteome</keyword>
<dbReference type="EMBL" id="JAWQEG010000264">
    <property type="protein sequence ID" value="KAK3892356.1"/>
    <property type="molecule type" value="Genomic_DNA"/>
</dbReference>
<evidence type="ECO:0000256" key="1">
    <source>
        <dbReference type="ARBA" id="ARBA00004141"/>
    </source>
</evidence>
<dbReference type="Pfam" id="PF00083">
    <property type="entry name" value="Sugar_tr"/>
    <property type="match status" value="1"/>
</dbReference>
<keyword evidence="3 5" id="KW-1133">Transmembrane helix</keyword>
<evidence type="ECO:0008006" key="8">
    <source>
        <dbReference type="Google" id="ProtNLM"/>
    </source>
</evidence>
<comment type="caution">
    <text evidence="6">The sequence shown here is derived from an EMBL/GenBank/DDBJ whole genome shotgun (WGS) entry which is preliminary data.</text>
</comment>
<evidence type="ECO:0000313" key="7">
    <source>
        <dbReference type="Proteomes" id="UP001286313"/>
    </source>
</evidence>
<evidence type="ECO:0000256" key="5">
    <source>
        <dbReference type="SAM" id="Phobius"/>
    </source>
</evidence>
<keyword evidence="4 5" id="KW-0472">Membrane</keyword>
<accession>A0AAE1L0V5</accession>
<name>A0AAE1L0V5_PETCI</name>
<evidence type="ECO:0000313" key="6">
    <source>
        <dbReference type="EMBL" id="KAK3892356.1"/>
    </source>
</evidence>
<keyword evidence="2 5" id="KW-0812">Transmembrane</keyword>
<feature type="transmembrane region" description="Helical" evidence="5">
    <location>
        <begin position="113"/>
        <end position="131"/>
    </location>
</feature>
<protein>
    <recommendedName>
        <fullName evidence="8">Glucose transporter 1</fullName>
    </recommendedName>
</protein>
<dbReference type="GO" id="GO:0016020">
    <property type="term" value="C:membrane"/>
    <property type="evidence" value="ECO:0007669"/>
    <property type="project" value="UniProtKB-SubCell"/>
</dbReference>
<proteinExistence type="predicted"/>
<dbReference type="AlphaFoldDB" id="A0AAE1L0V5"/>
<evidence type="ECO:0000256" key="3">
    <source>
        <dbReference type="ARBA" id="ARBA00022989"/>
    </source>
</evidence>
<dbReference type="PANTHER" id="PTHR24064">
    <property type="entry name" value="SOLUTE CARRIER FAMILY 22 MEMBER"/>
    <property type="match status" value="1"/>
</dbReference>
<evidence type="ECO:0000256" key="4">
    <source>
        <dbReference type="ARBA" id="ARBA00023136"/>
    </source>
</evidence>
<feature type="transmembrane region" description="Helical" evidence="5">
    <location>
        <begin position="30"/>
        <end position="48"/>
    </location>
</feature>
<dbReference type="SUPFAM" id="SSF103473">
    <property type="entry name" value="MFS general substrate transporter"/>
    <property type="match status" value="1"/>
</dbReference>
<gene>
    <name evidence="6" type="ORF">Pcinc_003809</name>
</gene>
<sequence length="159" mass="17862">MANVPIMIFLTAGLCAMPWLALYLHDWSTFAIVIHALQFISVSFPWVVPESARWLLSKGRTKETVDIITRAAHMNKKSLTPEVIRELEEFGNEQKNAKNTQASALDLLKTPVLRLRFLVLCVMWYVIGSICKRSFLRGALKVLIVMGAGEGKILFNCGI</sequence>
<organism evidence="6 7">
    <name type="scientific">Petrolisthes cinctipes</name>
    <name type="common">Flat porcelain crab</name>
    <dbReference type="NCBI Taxonomy" id="88211"/>
    <lineage>
        <taxon>Eukaryota</taxon>
        <taxon>Metazoa</taxon>
        <taxon>Ecdysozoa</taxon>
        <taxon>Arthropoda</taxon>
        <taxon>Crustacea</taxon>
        <taxon>Multicrustacea</taxon>
        <taxon>Malacostraca</taxon>
        <taxon>Eumalacostraca</taxon>
        <taxon>Eucarida</taxon>
        <taxon>Decapoda</taxon>
        <taxon>Pleocyemata</taxon>
        <taxon>Anomura</taxon>
        <taxon>Galatheoidea</taxon>
        <taxon>Porcellanidae</taxon>
        <taxon>Petrolisthes</taxon>
    </lineage>
</organism>
<dbReference type="InterPro" id="IPR005828">
    <property type="entry name" value="MFS_sugar_transport-like"/>
</dbReference>
<evidence type="ECO:0000256" key="2">
    <source>
        <dbReference type="ARBA" id="ARBA00022692"/>
    </source>
</evidence>
<reference evidence="6" key="1">
    <citation type="submission" date="2023-10" db="EMBL/GenBank/DDBJ databases">
        <title>Genome assemblies of two species of porcelain crab, Petrolisthes cinctipes and Petrolisthes manimaculis (Anomura: Porcellanidae).</title>
        <authorList>
            <person name="Angst P."/>
        </authorList>
    </citation>
    <scope>NUCLEOTIDE SEQUENCE</scope>
    <source>
        <strain evidence="6">PB745_01</strain>
        <tissue evidence="6">Gill</tissue>
    </source>
</reference>